<dbReference type="GO" id="GO:0051304">
    <property type="term" value="P:chromosome separation"/>
    <property type="evidence" value="ECO:0007669"/>
    <property type="project" value="InterPro"/>
</dbReference>
<keyword evidence="4" id="KW-0131">Cell cycle</keyword>
<accession>A0A1P8WK96</accession>
<dbReference type="AlphaFoldDB" id="A0A1P8WK96"/>
<dbReference type="STRING" id="1891926.Fuma_04127"/>
<dbReference type="Pfam" id="PF04079">
    <property type="entry name" value="SMC_ScpB"/>
    <property type="match status" value="1"/>
</dbReference>
<keyword evidence="2" id="KW-0132">Cell division</keyword>
<evidence type="ECO:0000313" key="6">
    <source>
        <dbReference type="Proteomes" id="UP000187735"/>
    </source>
</evidence>
<dbReference type="InterPro" id="IPR005234">
    <property type="entry name" value="ScpB_csome_segregation"/>
</dbReference>
<keyword evidence="1" id="KW-0963">Cytoplasm</keyword>
<dbReference type="Proteomes" id="UP000187735">
    <property type="component" value="Chromosome"/>
</dbReference>
<dbReference type="PANTHER" id="PTHR34298">
    <property type="entry name" value="SEGREGATION AND CONDENSATION PROTEIN B"/>
    <property type="match status" value="1"/>
</dbReference>
<organism evidence="5 6">
    <name type="scientific">Fuerstiella marisgermanici</name>
    <dbReference type="NCBI Taxonomy" id="1891926"/>
    <lineage>
        <taxon>Bacteria</taxon>
        <taxon>Pseudomonadati</taxon>
        <taxon>Planctomycetota</taxon>
        <taxon>Planctomycetia</taxon>
        <taxon>Planctomycetales</taxon>
        <taxon>Planctomycetaceae</taxon>
        <taxon>Fuerstiella</taxon>
    </lineage>
</organism>
<proteinExistence type="predicted"/>
<dbReference type="InterPro" id="IPR036390">
    <property type="entry name" value="WH_DNA-bd_sf"/>
</dbReference>
<sequence length="260" mass="28957">MSDELDSDIQSESMDDIELAYREAMKSLDEAEMQVGSALMELAESSDDDVDGDEKAYTSIGDVLAEDLAAEAGADRAEAICTQDSTRVSPRAVIEGALFVGGEVALTSRKLAALIGNDAEAKLAVRLIDQLNEDYANENRPYEIRLHEGGFRMELREEFANVQARVFGLGPREVRLTPDTLEVLAFVAYNQPVTKEDLTELGQRKTQTIIRQLVRLRLVEVERSGKKKSEVEYRTGDRFLRLFGLDSLDDLPQADVFSFK</sequence>
<gene>
    <name evidence="5" type="primary">scpB</name>
    <name evidence="5" type="ORF">Fuma_04127</name>
</gene>
<dbReference type="PANTHER" id="PTHR34298:SF2">
    <property type="entry name" value="SEGREGATION AND CONDENSATION PROTEIN B"/>
    <property type="match status" value="1"/>
</dbReference>
<dbReference type="EMBL" id="CP017641">
    <property type="protein sequence ID" value="APZ94495.1"/>
    <property type="molecule type" value="Genomic_DNA"/>
</dbReference>
<evidence type="ECO:0000256" key="3">
    <source>
        <dbReference type="ARBA" id="ARBA00022829"/>
    </source>
</evidence>
<dbReference type="SUPFAM" id="SSF46785">
    <property type="entry name" value="Winged helix' DNA-binding domain"/>
    <property type="match status" value="2"/>
</dbReference>
<reference evidence="5 6" key="1">
    <citation type="journal article" date="2016" name="Front. Microbiol.">
        <title>Fuerstia marisgermanicae gen. nov., sp. nov., an Unusual Member of the Phylum Planctomycetes from the German Wadden Sea.</title>
        <authorList>
            <person name="Kohn T."/>
            <person name="Heuer A."/>
            <person name="Jogler M."/>
            <person name="Vollmers J."/>
            <person name="Boedeker C."/>
            <person name="Bunk B."/>
            <person name="Rast P."/>
            <person name="Borchert D."/>
            <person name="Glockner I."/>
            <person name="Freese H.M."/>
            <person name="Klenk H.P."/>
            <person name="Overmann J."/>
            <person name="Kaster A.K."/>
            <person name="Rohde M."/>
            <person name="Wiegand S."/>
            <person name="Jogler C."/>
        </authorList>
    </citation>
    <scope>NUCLEOTIDE SEQUENCE [LARGE SCALE GENOMIC DNA]</scope>
    <source>
        <strain evidence="5 6">NH11</strain>
    </source>
</reference>
<name>A0A1P8WK96_9PLAN</name>
<dbReference type="RefSeq" id="WP_077025789.1">
    <property type="nucleotide sequence ID" value="NZ_CP017641.1"/>
</dbReference>
<protein>
    <submittedName>
        <fullName evidence="5">Segregation and condensation protein B</fullName>
    </submittedName>
</protein>
<dbReference type="Gene3D" id="1.10.10.10">
    <property type="entry name" value="Winged helix-like DNA-binding domain superfamily/Winged helix DNA-binding domain"/>
    <property type="match status" value="2"/>
</dbReference>
<evidence type="ECO:0000256" key="1">
    <source>
        <dbReference type="ARBA" id="ARBA00022490"/>
    </source>
</evidence>
<dbReference type="InterPro" id="IPR036388">
    <property type="entry name" value="WH-like_DNA-bd_sf"/>
</dbReference>
<evidence type="ECO:0000256" key="4">
    <source>
        <dbReference type="ARBA" id="ARBA00023306"/>
    </source>
</evidence>
<keyword evidence="3" id="KW-0159">Chromosome partition</keyword>
<dbReference type="OrthoDB" id="211906at2"/>
<evidence type="ECO:0000313" key="5">
    <source>
        <dbReference type="EMBL" id="APZ94495.1"/>
    </source>
</evidence>
<keyword evidence="6" id="KW-1185">Reference proteome</keyword>
<dbReference type="GO" id="GO:0051301">
    <property type="term" value="P:cell division"/>
    <property type="evidence" value="ECO:0007669"/>
    <property type="project" value="UniProtKB-KW"/>
</dbReference>
<evidence type="ECO:0000256" key="2">
    <source>
        <dbReference type="ARBA" id="ARBA00022618"/>
    </source>
</evidence>
<dbReference type="KEGG" id="fmr:Fuma_04127"/>